<dbReference type="AlphaFoldDB" id="A0A5N5KB13"/>
<dbReference type="Pfam" id="PF13243">
    <property type="entry name" value="SQHop_cyclase_C"/>
    <property type="match status" value="1"/>
</dbReference>
<evidence type="ECO:0000256" key="3">
    <source>
        <dbReference type="SAM" id="Phobius"/>
    </source>
</evidence>
<protein>
    <recommendedName>
        <fullName evidence="4">Squalene cyclase C-terminal domain-containing protein</fullName>
    </recommendedName>
</protein>
<dbReference type="Proteomes" id="UP000326939">
    <property type="component" value="Chromosome 14"/>
</dbReference>
<dbReference type="PANTHER" id="PTHR11764">
    <property type="entry name" value="TERPENE CYCLASE/MUTASE FAMILY MEMBER"/>
    <property type="match status" value="1"/>
</dbReference>
<evidence type="ECO:0000259" key="4">
    <source>
        <dbReference type="Pfam" id="PF13243"/>
    </source>
</evidence>
<dbReference type="EMBL" id="VDCV01000014">
    <property type="protein sequence ID" value="KAB5526523.1"/>
    <property type="molecule type" value="Genomic_DNA"/>
</dbReference>
<evidence type="ECO:0000256" key="2">
    <source>
        <dbReference type="ARBA" id="ARBA00022737"/>
    </source>
</evidence>
<dbReference type="Gene3D" id="1.50.10.20">
    <property type="match status" value="1"/>
</dbReference>
<dbReference type="InterPro" id="IPR032696">
    <property type="entry name" value="SQ_cyclase_C"/>
</dbReference>
<comment type="similarity">
    <text evidence="1">Belongs to the terpene cyclase/mutase family.</text>
</comment>
<feature type="domain" description="Squalene cyclase C-terminal" evidence="4">
    <location>
        <begin position="63"/>
        <end position="403"/>
    </location>
</feature>
<dbReference type="InterPro" id="IPR018333">
    <property type="entry name" value="Squalene_cyclase"/>
</dbReference>
<dbReference type="NCBIfam" id="TIGR01787">
    <property type="entry name" value="squalene_cyclas"/>
    <property type="match status" value="1"/>
</dbReference>
<proteinExistence type="inferred from homology"/>
<keyword evidence="2" id="KW-0677">Repeat</keyword>
<evidence type="ECO:0000313" key="5">
    <source>
        <dbReference type="EMBL" id="KAB5526523.1"/>
    </source>
</evidence>
<comment type="caution">
    <text evidence="5">The sequence shown here is derived from an EMBL/GenBank/DDBJ whole genome shotgun (WGS) entry which is preliminary data.</text>
</comment>
<keyword evidence="3" id="KW-0472">Membrane</keyword>
<organism evidence="5 6">
    <name type="scientific">Salix brachista</name>
    <dbReference type="NCBI Taxonomy" id="2182728"/>
    <lineage>
        <taxon>Eukaryota</taxon>
        <taxon>Viridiplantae</taxon>
        <taxon>Streptophyta</taxon>
        <taxon>Embryophyta</taxon>
        <taxon>Tracheophyta</taxon>
        <taxon>Spermatophyta</taxon>
        <taxon>Magnoliopsida</taxon>
        <taxon>eudicotyledons</taxon>
        <taxon>Gunneridae</taxon>
        <taxon>Pentapetalae</taxon>
        <taxon>rosids</taxon>
        <taxon>fabids</taxon>
        <taxon>Malpighiales</taxon>
        <taxon>Salicaceae</taxon>
        <taxon>Saliceae</taxon>
        <taxon>Salix</taxon>
    </lineage>
</organism>
<dbReference type="FunFam" id="1.50.10.20:FF:000011">
    <property type="entry name" value="Terpene cyclase/mutase family member"/>
    <property type="match status" value="1"/>
</dbReference>
<accession>A0A5N5KB13</accession>
<dbReference type="PANTHER" id="PTHR11764:SF90">
    <property type="entry name" value="TERPENE CYCLASE_MUTASE FAMILY MEMBER"/>
    <property type="match status" value="1"/>
</dbReference>
<keyword evidence="3" id="KW-0812">Transmembrane</keyword>
<evidence type="ECO:0000256" key="1">
    <source>
        <dbReference type="ARBA" id="ARBA00009755"/>
    </source>
</evidence>
<dbReference type="GO" id="GO:0016104">
    <property type="term" value="P:triterpenoid biosynthetic process"/>
    <property type="evidence" value="ECO:0007669"/>
    <property type="project" value="InterPro"/>
</dbReference>
<keyword evidence="6" id="KW-1185">Reference proteome</keyword>
<dbReference type="GO" id="GO:0042300">
    <property type="term" value="F:beta-amyrin synthase activity"/>
    <property type="evidence" value="ECO:0007669"/>
    <property type="project" value="TreeGrafter"/>
</dbReference>
<dbReference type="InterPro" id="IPR008930">
    <property type="entry name" value="Terpenoid_cyclase/PrenylTrfase"/>
</dbReference>
<keyword evidence="3" id="KW-1133">Transmembrane helix</keyword>
<sequence length="412" mass="46832">MKHIHYEDESSRYITIGCVEKALCMLSCWVEDPDGVAFKRHLARVPDYLWVGEDGMKVQSFGSQLWDATFGFQALFTSELGEEIKPTLAKSFDFIKKCQVVDNPAGDFMGMYRHISRGSWTFSDQDHGWQLSDCTAEALKCVLFAQMLPTECIGEKLDPRMIFEAVNIILSLQGPRGGLAGWEPIRGEMWLEVTIYVEGTSSAIHGFVVFMKLYPGHRKKEIETFIARAVEYLEMIQVPDGSWYGNWGVCFIYSTWFALVGLAAAGKTYYNNQAMRRGVDFLLRVQSPDGGWGESYLAWPNKIYTPLEENRSTYVHTAWAMLGSISSRQHLTHNSDTGQVDRDPTPLHRAAKLLINSQAEDGSYPQQVPNYVKLLGVFKNNCMLHYPLYKNVFPLWALGEYRKNVPLPSKKL</sequence>
<name>A0A5N5KB13_9ROSI</name>
<evidence type="ECO:0000313" key="6">
    <source>
        <dbReference type="Proteomes" id="UP000326939"/>
    </source>
</evidence>
<reference evidence="6" key="1">
    <citation type="journal article" date="2019" name="Gigascience">
        <title>De novo genome assembly of the endangered Acer yangbiense, a plant species with extremely small populations endemic to Yunnan Province, China.</title>
        <authorList>
            <person name="Yang J."/>
            <person name="Wariss H.M."/>
            <person name="Tao L."/>
            <person name="Zhang R."/>
            <person name="Yun Q."/>
            <person name="Hollingsworth P."/>
            <person name="Dao Z."/>
            <person name="Luo G."/>
            <person name="Guo H."/>
            <person name="Ma Y."/>
            <person name="Sun W."/>
        </authorList>
    </citation>
    <scope>NUCLEOTIDE SEQUENCE [LARGE SCALE GENOMIC DNA]</scope>
    <source>
        <strain evidence="6">cv. br00</strain>
    </source>
</reference>
<dbReference type="GO" id="GO:0005811">
    <property type="term" value="C:lipid droplet"/>
    <property type="evidence" value="ECO:0007669"/>
    <property type="project" value="InterPro"/>
</dbReference>
<feature type="transmembrane region" description="Helical" evidence="3">
    <location>
        <begin position="243"/>
        <end position="266"/>
    </location>
</feature>
<gene>
    <name evidence="5" type="ORF">DKX38_020370</name>
</gene>
<dbReference type="SUPFAM" id="SSF48239">
    <property type="entry name" value="Terpenoid cyclases/Protein prenyltransferases"/>
    <property type="match status" value="1"/>
</dbReference>